<proteinExistence type="predicted"/>
<gene>
    <name evidence="1" type="ORF">LVIROSA_LOCUS38092</name>
</gene>
<evidence type="ECO:0000313" key="1">
    <source>
        <dbReference type="EMBL" id="CAH1452805.1"/>
    </source>
</evidence>
<dbReference type="EMBL" id="CAKMRJ010005745">
    <property type="protein sequence ID" value="CAH1452805.1"/>
    <property type="molecule type" value="Genomic_DNA"/>
</dbReference>
<organism evidence="1 2">
    <name type="scientific">Lactuca virosa</name>
    <dbReference type="NCBI Taxonomy" id="75947"/>
    <lineage>
        <taxon>Eukaryota</taxon>
        <taxon>Viridiplantae</taxon>
        <taxon>Streptophyta</taxon>
        <taxon>Embryophyta</taxon>
        <taxon>Tracheophyta</taxon>
        <taxon>Spermatophyta</taxon>
        <taxon>Magnoliopsida</taxon>
        <taxon>eudicotyledons</taxon>
        <taxon>Gunneridae</taxon>
        <taxon>Pentapetalae</taxon>
        <taxon>asterids</taxon>
        <taxon>campanulids</taxon>
        <taxon>Asterales</taxon>
        <taxon>Asteraceae</taxon>
        <taxon>Cichorioideae</taxon>
        <taxon>Cichorieae</taxon>
        <taxon>Lactucinae</taxon>
        <taxon>Lactuca</taxon>
    </lineage>
</organism>
<evidence type="ECO:0000313" key="2">
    <source>
        <dbReference type="Proteomes" id="UP001157418"/>
    </source>
</evidence>
<keyword evidence="2" id="KW-1185">Reference proteome</keyword>
<protein>
    <submittedName>
        <fullName evidence="1">Uncharacterized protein</fullName>
    </submittedName>
</protein>
<sequence>MTFFNKASGILRQVAASKHINHQISISKGKTIQQIDPFSYNNESNGTLKADCSELEVVRVEGTSMGLLYCRLVPLVLLLVDGNIFTSKQ</sequence>
<reference evidence="1 2" key="1">
    <citation type="submission" date="2022-01" db="EMBL/GenBank/DDBJ databases">
        <authorList>
            <person name="Xiong W."/>
            <person name="Schranz E."/>
        </authorList>
    </citation>
    <scope>NUCLEOTIDE SEQUENCE [LARGE SCALE GENOMIC DNA]</scope>
</reference>
<accession>A0AAU9PTM1</accession>
<comment type="caution">
    <text evidence="1">The sequence shown here is derived from an EMBL/GenBank/DDBJ whole genome shotgun (WGS) entry which is preliminary data.</text>
</comment>
<dbReference type="AlphaFoldDB" id="A0AAU9PTM1"/>
<name>A0AAU9PTM1_9ASTR</name>
<dbReference type="Proteomes" id="UP001157418">
    <property type="component" value="Unassembled WGS sequence"/>
</dbReference>